<keyword evidence="3 9" id="KW-0808">Transferase</keyword>
<keyword evidence="5 8" id="KW-1133">Transmembrane helix</keyword>
<dbReference type="CDD" id="cd06853">
    <property type="entry name" value="GT_WecA_like"/>
    <property type="match status" value="1"/>
</dbReference>
<reference evidence="10 12" key="2">
    <citation type="submission" date="2018-01" db="EMBL/GenBank/DDBJ databases">
        <authorList>
            <person name="Clerissi C."/>
        </authorList>
    </citation>
    <scope>NUCLEOTIDE SEQUENCE</scope>
    <source>
        <strain evidence="10">Cupriavidus oxalaticus LMG 2235</strain>
    </source>
</reference>
<feature type="transmembrane region" description="Helical" evidence="8">
    <location>
        <begin position="44"/>
        <end position="65"/>
    </location>
</feature>
<reference evidence="9 13" key="3">
    <citation type="submission" date="2021-02" db="EMBL/GenBank/DDBJ databases">
        <title>Complete Genome Sequence of Cupriavidus oxalaticus Strain Ox1, a Soil Oxalate-Degrading Species.</title>
        <authorList>
            <person name="Palmieri F."/>
            <person name="Udriet P."/>
            <person name="Deuasquier M."/>
            <person name="Beaudoing E."/>
            <person name="Johnson S.L."/>
            <person name="Davenport K.W."/>
            <person name="Chain P.S."/>
            <person name="Bindschedler S."/>
            <person name="Junier P."/>
        </authorList>
    </citation>
    <scope>NUCLEOTIDE SEQUENCE [LARGE SCALE GENOMIC DNA]</scope>
    <source>
        <strain evidence="9 13">Ox1</strain>
    </source>
</reference>
<feature type="transmembrane region" description="Helical" evidence="8">
    <location>
        <begin position="287"/>
        <end position="312"/>
    </location>
</feature>
<dbReference type="Proteomes" id="UP000256862">
    <property type="component" value="Chromosome CO2235"/>
</dbReference>
<feature type="binding site" evidence="7">
    <location>
        <position position="151"/>
    </location>
    <ligand>
        <name>Mg(2+)</name>
        <dbReference type="ChEBI" id="CHEBI:18420"/>
    </ligand>
</feature>
<feature type="transmembrane region" description="Helical" evidence="8">
    <location>
        <begin position="71"/>
        <end position="87"/>
    </location>
</feature>
<dbReference type="GO" id="GO:0005886">
    <property type="term" value="C:plasma membrane"/>
    <property type="evidence" value="ECO:0007669"/>
    <property type="project" value="UniProtKB-SubCell"/>
</dbReference>
<dbReference type="Pfam" id="PF00953">
    <property type="entry name" value="Glycos_transf_4"/>
    <property type="match status" value="1"/>
</dbReference>
<dbReference type="GO" id="GO:0009103">
    <property type="term" value="P:lipopolysaccharide biosynthetic process"/>
    <property type="evidence" value="ECO:0007669"/>
    <property type="project" value="TreeGrafter"/>
</dbReference>
<evidence type="ECO:0000256" key="6">
    <source>
        <dbReference type="ARBA" id="ARBA00023136"/>
    </source>
</evidence>
<dbReference type="EMBL" id="OGUS01000093">
    <property type="protein sequence ID" value="SPC08547.1"/>
    <property type="molecule type" value="Genomic_DNA"/>
</dbReference>
<evidence type="ECO:0000313" key="12">
    <source>
        <dbReference type="Proteomes" id="UP000256862"/>
    </source>
</evidence>
<feature type="transmembrane region" description="Helical" evidence="8">
    <location>
        <begin position="6"/>
        <end position="32"/>
    </location>
</feature>
<comment type="subcellular location">
    <subcellularLocation>
        <location evidence="1">Cell membrane</location>
        <topology evidence="1">Multi-pass membrane protein</topology>
    </subcellularLocation>
</comment>
<dbReference type="PANTHER" id="PTHR22926">
    <property type="entry name" value="PHOSPHO-N-ACETYLMURAMOYL-PENTAPEPTIDE-TRANSFERASE"/>
    <property type="match status" value="1"/>
</dbReference>
<feature type="transmembrane region" description="Helical" evidence="8">
    <location>
        <begin position="159"/>
        <end position="176"/>
    </location>
</feature>
<evidence type="ECO:0000256" key="2">
    <source>
        <dbReference type="ARBA" id="ARBA00022475"/>
    </source>
</evidence>
<feature type="transmembrane region" description="Helical" evidence="8">
    <location>
        <begin position="324"/>
        <end position="344"/>
    </location>
</feature>
<keyword evidence="13" id="KW-1185">Reference proteome</keyword>
<dbReference type="EMBL" id="CP069812">
    <property type="protein sequence ID" value="QRQ96115.1"/>
    <property type="molecule type" value="Genomic_DNA"/>
</dbReference>
<sequence>MFDYFWVPAFTFLVSALAVLLLRPLATMGGLLDRPDARKRHEGVIPLVGGIAITIAVLVGCQLFLRTQGYYIALLGGVAVLAVVGLVDDLYGMNPVTKLGAQLFAAILMTSWGNVYLESLGDLFGRREIELANWGIPMTLFAVVAVINAMNMCDGLDGLAGGLALIIFGWLAYLAGEIGNAPAQRVCIVFCGAVAGFLIFNLRNPFRGRMKVFLGDAGSLMLGFAIVWFSVELSQKRYNPNAAVVPPVVMLWILGVVLIDLLVVVIRRAVKRRNPLAADRTHLHHVLLRLGIGQDIIVLLILAVNALLGLIGVMGWKNGISEQILFLMFLGVTATHLLIMRNAWRFIRIGRRILARASKVGNS</sequence>
<evidence type="ECO:0000313" key="9">
    <source>
        <dbReference type="EMBL" id="QRQ96115.1"/>
    </source>
</evidence>
<dbReference type="AlphaFoldDB" id="A0A375FSP1"/>
<dbReference type="RefSeq" id="WP_084254726.1">
    <property type="nucleotide sequence ID" value="NZ_CP069810.1"/>
</dbReference>
<dbReference type="GO" id="GO:0016780">
    <property type="term" value="F:phosphotransferase activity, for other substituted phosphate groups"/>
    <property type="evidence" value="ECO:0007669"/>
    <property type="project" value="InterPro"/>
</dbReference>
<evidence type="ECO:0000256" key="5">
    <source>
        <dbReference type="ARBA" id="ARBA00022989"/>
    </source>
</evidence>
<organism evidence="10 12">
    <name type="scientific">Cupriavidus oxalaticus</name>
    <dbReference type="NCBI Taxonomy" id="96344"/>
    <lineage>
        <taxon>Bacteria</taxon>
        <taxon>Pseudomonadati</taxon>
        <taxon>Pseudomonadota</taxon>
        <taxon>Betaproteobacteria</taxon>
        <taxon>Burkholderiales</taxon>
        <taxon>Burkholderiaceae</taxon>
        <taxon>Cupriavidus</taxon>
    </lineage>
</organism>
<feature type="transmembrane region" description="Helical" evidence="8">
    <location>
        <begin position="212"/>
        <end position="231"/>
    </location>
</feature>
<evidence type="ECO:0000256" key="8">
    <source>
        <dbReference type="SAM" id="Phobius"/>
    </source>
</evidence>
<feature type="transmembrane region" description="Helical" evidence="8">
    <location>
        <begin position="99"/>
        <end position="117"/>
    </location>
</feature>
<keyword evidence="7" id="KW-0460">Magnesium</keyword>
<comment type="cofactor">
    <cofactor evidence="7">
        <name>Mg(2+)</name>
        <dbReference type="ChEBI" id="CHEBI:18420"/>
    </cofactor>
</comment>
<evidence type="ECO:0000256" key="7">
    <source>
        <dbReference type="PIRSR" id="PIRSR600715-1"/>
    </source>
</evidence>
<proteinExistence type="predicted"/>
<protein>
    <submittedName>
        <fullName evidence="9">Undecaprenyl/decaprenyl-phosphate alpha-N-acetylglucosaminyl 1-phosphate transferase</fullName>
    </submittedName>
</protein>
<evidence type="ECO:0000256" key="1">
    <source>
        <dbReference type="ARBA" id="ARBA00004651"/>
    </source>
</evidence>
<dbReference type="Proteomes" id="UP000623307">
    <property type="component" value="Chromosome 2"/>
</dbReference>
<dbReference type="InterPro" id="IPR000715">
    <property type="entry name" value="Glycosyl_transferase_4"/>
</dbReference>
<accession>A0A375FSP1</accession>
<dbReference type="EMBL" id="OGUS01000121">
    <property type="protein sequence ID" value="SPC14272.1"/>
    <property type="molecule type" value="Genomic_DNA"/>
</dbReference>
<dbReference type="PANTHER" id="PTHR22926:SF3">
    <property type="entry name" value="UNDECAPRENYL-PHOSPHATE ALPHA-N-ACETYLGLUCOSAMINYL 1-PHOSPHATE TRANSFERASE"/>
    <property type="match status" value="1"/>
</dbReference>
<feature type="transmembrane region" description="Helical" evidence="8">
    <location>
        <begin position="182"/>
        <end position="200"/>
    </location>
</feature>
<evidence type="ECO:0000313" key="13">
    <source>
        <dbReference type="Proteomes" id="UP000623307"/>
    </source>
</evidence>
<feature type="transmembrane region" description="Helical" evidence="8">
    <location>
        <begin position="129"/>
        <end position="147"/>
    </location>
</feature>
<evidence type="ECO:0000313" key="10">
    <source>
        <dbReference type="EMBL" id="SPC08547.1"/>
    </source>
</evidence>
<keyword evidence="6 8" id="KW-0472">Membrane</keyword>
<dbReference type="GO" id="GO:0046872">
    <property type="term" value="F:metal ion binding"/>
    <property type="evidence" value="ECO:0007669"/>
    <property type="project" value="UniProtKB-KW"/>
</dbReference>
<dbReference type="GO" id="GO:0071555">
    <property type="term" value="P:cell wall organization"/>
    <property type="evidence" value="ECO:0007669"/>
    <property type="project" value="TreeGrafter"/>
</dbReference>
<evidence type="ECO:0000313" key="11">
    <source>
        <dbReference type="EMBL" id="SPC14272.1"/>
    </source>
</evidence>
<gene>
    <name evidence="11" type="ORF">CO2235_200128</name>
    <name evidence="10" type="ORF">CO2235_U850039</name>
    <name evidence="9" type="ORF">JTE92_26000</name>
</gene>
<keyword evidence="4 8" id="KW-0812">Transmembrane</keyword>
<feature type="transmembrane region" description="Helical" evidence="8">
    <location>
        <begin position="243"/>
        <end position="266"/>
    </location>
</feature>
<feature type="binding site" evidence="7">
    <location>
        <position position="216"/>
    </location>
    <ligand>
        <name>Mg(2+)</name>
        <dbReference type="ChEBI" id="CHEBI:18420"/>
    </ligand>
</feature>
<evidence type="ECO:0000256" key="4">
    <source>
        <dbReference type="ARBA" id="ARBA00022692"/>
    </source>
</evidence>
<dbReference type="OrthoDB" id="9783652at2"/>
<name>A0A375FSP1_9BURK</name>
<reference evidence="12" key="1">
    <citation type="submission" date="2018-01" db="EMBL/GenBank/DDBJ databases">
        <authorList>
            <person name="Gaut B.S."/>
            <person name="Morton B.R."/>
            <person name="Clegg M.T."/>
            <person name="Duvall M.R."/>
        </authorList>
    </citation>
    <scope>NUCLEOTIDE SEQUENCE [LARGE SCALE GENOMIC DNA]</scope>
</reference>
<evidence type="ECO:0000256" key="3">
    <source>
        <dbReference type="ARBA" id="ARBA00022679"/>
    </source>
</evidence>
<keyword evidence="7" id="KW-0479">Metal-binding</keyword>
<dbReference type="GeneID" id="303493027"/>
<dbReference type="GO" id="GO:0044038">
    <property type="term" value="P:cell wall macromolecule biosynthetic process"/>
    <property type="evidence" value="ECO:0007669"/>
    <property type="project" value="TreeGrafter"/>
</dbReference>
<keyword evidence="2" id="KW-1003">Cell membrane</keyword>